<evidence type="ECO:0000256" key="2">
    <source>
        <dbReference type="ARBA" id="ARBA00022475"/>
    </source>
</evidence>
<name>A0A0M6ZXJ3_9HYPH</name>
<evidence type="ECO:0008006" key="11">
    <source>
        <dbReference type="Google" id="ProtNLM"/>
    </source>
</evidence>
<keyword evidence="2" id="KW-1003">Cell membrane</keyword>
<feature type="transmembrane region" description="Helical" evidence="8">
    <location>
        <begin position="309"/>
        <end position="337"/>
    </location>
</feature>
<protein>
    <recommendedName>
        <fullName evidence="11">DUF2029 domain-containing protein</fullName>
    </recommendedName>
</protein>
<evidence type="ECO:0000256" key="4">
    <source>
        <dbReference type="ARBA" id="ARBA00022692"/>
    </source>
</evidence>
<gene>
    <name evidence="9" type="ORF">LA5096_01274</name>
</gene>
<keyword evidence="4 8" id="KW-0812">Transmembrane</keyword>
<evidence type="ECO:0000256" key="8">
    <source>
        <dbReference type="SAM" id="Phobius"/>
    </source>
</evidence>
<feature type="transmembrane region" description="Helical" evidence="8">
    <location>
        <begin position="216"/>
        <end position="235"/>
    </location>
</feature>
<reference evidence="10" key="1">
    <citation type="submission" date="2015-07" db="EMBL/GenBank/DDBJ databases">
        <authorList>
            <person name="Rodrigo-Torres Lidia"/>
            <person name="Arahal R.David."/>
        </authorList>
    </citation>
    <scope>NUCLEOTIDE SEQUENCE [LARGE SCALE GENOMIC DNA]</scope>
    <source>
        <strain evidence="10">CECT 5096</strain>
    </source>
</reference>
<sequence length="416" mass="45803">MSSARSLLPFWHSKTVKNTLGGPAFLWLLIISALGTLQALWTVRSAVFDFPRTLKDARVEDLSAFHRASEMSNAGSAADVYDPELFRDGLSERLSDLIFLNPPHALPLFHVFSWMDFATLKIIVLGMTLIALFAIPRLAGFNLAVSALFAASVGTVQILLRLNLSIFIITLIVFALVHAKQRPILAGLSLAVATIKPQYGLLVPFFLVSIGAWRCIGWATLGTLVLTGLSLALYGPDVLLSYMSSFTTPLYQAYALTALEWDTSLRSFLGRMHVDMGLRAALVFAAIILGVICTLRLPSRLPYELRIGFVLLLSTIVAPSFLYYSWPLFAAGVLFVARSMPDWPMELQFLAGITWMQPFVYVLLLSIWPSTLGTHATLVFLLVAAVPAGLFLLVRYRQPRHTQLPLAAPEAAHSRA</sequence>
<dbReference type="GeneID" id="97668699"/>
<comment type="similarity">
    <text evidence="7">Belongs to the glycosyltransferase 87 family.</text>
</comment>
<dbReference type="EMBL" id="CXWC01000002">
    <property type="protein sequence ID" value="CTQ66926.1"/>
    <property type="molecule type" value="Genomic_DNA"/>
</dbReference>
<evidence type="ECO:0000256" key="3">
    <source>
        <dbReference type="ARBA" id="ARBA00022679"/>
    </source>
</evidence>
<dbReference type="GO" id="GO:0016758">
    <property type="term" value="F:hexosyltransferase activity"/>
    <property type="evidence" value="ECO:0007669"/>
    <property type="project" value="InterPro"/>
</dbReference>
<evidence type="ECO:0000313" key="9">
    <source>
        <dbReference type="EMBL" id="CTQ66926.1"/>
    </source>
</evidence>
<evidence type="ECO:0000256" key="1">
    <source>
        <dbReference type="ARBA" id="ARBA00004651"/>
    </source>
</evidence>
<keyword evidence="6 8" id="KW-0472">Membrane</keyword>
<dbReference type="STRING" id="311410.LA5095_02418"/>
<feature type="transmembrane region" description="Helical" evidence="8">
    <location>
        <begin position="276"/>
        <end position="297"/>
    </location>
</feature>
<dbReference type="Pfam" id="PF09594">
    <property type="entry name" value="GT87"/>
    <property type="match status" value="1"/>
</dbReference>
<feature type="transmembrane region" description="Helical" evidence="8">
    <location>
        <begin position="349"/>
        <end position="368"/>
    </location>
</feature>
<comment type="subcellular location">
    <subcellularLocation>
        <location evidence="1">Cell membrane</location>
        <topology evidence="1">Multi-pass membrane protein</topology>
    </subcellularLocation>
</comment>
<evidence type="ECO:0000256" key="7">
    <source>
        <dbReference type="ARBA" id="ARBA00024033"/>
    </source>
</evidence>
<dbReference type="AlphaFoldDB" id="A0A0M6ZXJ3"/>
<keyword evidence="3" id="KW-0808">Transferase</keyword>
<dbReference type="InterPro" id="IPR018584">
    <property type="entry name" value="GT87"/>
</dbReference>
<dbReference type="GO" id="GO:0005886">
    <property type="term" value="C:plasma membrane"/>
    <property type="evidence" value="ECO:0007669"/>
    <property type="project" value="UniProtKB-SubCell"/>
</dbReference>
<feature type="transmembrane region" description="Helical" evidence="8">
    <location>
        <begin position="374"/>
        <end position="394"/>
    </location>
</feature>
<evidence type="ECO:0000256" key="5">
    <source>
        <dbReference type="ARBA" id="ARBA00022989"/>
    </source>
</evidence>
<keyword evidence="5 8" id="KW-1133">Transmembrane helix</keyword>
<feature type="transmembrane region" description="Helical" evidence="8">
    <location>
        <begin position="20"/>
        <end position="43"/>
    </location>
</feature>
<dbReference type="RefSeq" id="WP_144435967.1">
    <property type="nucleotide sequence ID" value="NZ_CANMGD010000011.1"/>
</dbReference>
<dbReference type="Proteomes" id="UP000049983">
    <property type="component" value="Unassembled WGS sequence"/>
</dbReference>
<feature type="transmembrane region" description="Helical" evidence="8">
    <location>
        <begin position="122"/>
        <end position="152"/>
    </location>
</feature>
<feature type="transmembrane region" description="Helical" evidence="8">
    <location>
        <begin position="158"/>
        <end position="177"/>
    </location>
</feature>
<proteinExistence type="inferred from homology"/>
<keyword evidence="10" id="KW-1185">Reference proteome</keyword>
<feature type="transmembrane region" description="Helical" evidence="8">
    <location>
        <begin position="184"/>
        <end position="210"/>
    </location>
</feature>
<organism evidence="9 10">
    <name type="scientific">Roseibium album</name>
    <dbReference type="NCBI Taxonomy" id="311410"/>
    <lineage>
        <taxon>Bacteria</taxon>
        <taxon>Pseudomonadati</taxon>
        <taxon>Pseudomonadota</taxon>
        <taxon>Alphaproteobacteria</taxon>
        <taxon>Hyphomicrobiales</taxon>
        <taxon>Stappiaceae</taxon>
        <taxon>Roseibium</taxon>
    </lineage>
</organism>
<evidence type="ECO:0000313" key="10">
    <source>
        <dbReference type="Proteomes" id="UP000049983"/>
    </source>
</evidence>
<accession>A0A0M6ZXJ3</accession>
<dbReference type="OrthoDB" id="7679563at2"/>
<evidence type="ECO:0000256" key="6">
    <source>
        <dbReference type="ARBA" id="ARBA00023136"/>
    </source>
</evidence>